<dbReference type="InterPro" id="IPR003029">
    <property type="entry name" value="S1_domain"/>
</dbReference>
<organism evidence="3">
    <name type="scientific">Prunus dulcis</name>
    <name type="common">Almond</name>
    <name type="synonym">Amygdalus dulcis</name>
    <dbReference type="NCBI Taxonomy" id="3755"/>
    <lineage>
        <taxon>Eukaryota</taxon>
        <taxon>Viridiplantae</taxon>
        <taxon>Streptophyta</taxon>
        <taxon>Embryophyta</taxon>
        <taxon>Tracheophyta</taxon>
        <taxon>Spermatophyta</taxon>
        <taxon>Magnoliopsida</taxon>
        <taxon>eudicotyledons</taxon>
        <taxon>Gunneridae</taxon>
        <taxon>Pentapetalae</taxon>
        <taxon>rosids</taxon>
        <taxon>fabids</taxon>
        <taxon>Rosales</taxon>
        <taxon>Rosaceae</taxon>
        <taxon>Amygdaloideae</taxon>
        <taxon>Amygdaleae</taxon>
        <taxon>Prunus</taxon>
    </lineage>
</organism>
<dbReference type="Gene3D" id="2.40.50.140">
    <property type="entry name" value="Nucleic acid-binding proteins"/>
    <property type="match status" value="1"/>
</dbReference>
<evidence type="ECO:0000259" key="2">
    <source>
        <dbReference type="PROSITE" id="PS50126"/>
    </source>
</evidence>
<dbReference type="InterPro" id="IPR012340">
    <property type="entry name" value="NA-bd_OB-fold"/>
</dbReference>
<feature type="compositionally biased region" description="Basic and acidic residues" evidence="1">
    <location>
        <begin position="250"/>
        <end position="265"/>
    </location>
</feature>
<dbReference type="EMBL" id="AP019301">
    <property type="protein sequence ID" value="BBH03333.1"/>
    <property type="molecule type" value="Genomic_DNA"/>
</dbReference>
<feature type="compositionally biased region" description="Basic and acidic residues" evidence="1">
    <location>
        <begin position="225"/>
        <end position="234"/>
    </location>
</feature>
<dbReference type="PROSITE" id="PS50126">
    <property type="entry name" value="S1"/>
    <property type="match status" value="1"/>
</dbReference>
<name>A0A4Y1RI27_PRUDU</name>
<evidence type="ECO:0000313" key="3">
    <source>
        <dbReference type="EMBL" id="BBH03333.1"/>
    </source>
</evidence>
<sequence length="815" mass="92467">MPQRGCSLISQEMDGFSLTLTSNATSFFPTSTRIPLLSSRTSRRLKTQIFPLKNTKFIVFSSKEEPRLDPLDQMEMKFGRLIGEDPKLTLAKILGRKANPEATYMEIEKSFYKNKGKLIEIKEEVPTTQEKKVPFDGPRKVQSSTSLDGLNLVRPVPKKGVKFEVDYKPRVSEIKNLRRPVAKPVERTKSSVPNVILRKPTSYYDDDDEDMSSRLRIKPNLSVKMRNEQPKEMFSDMTLLRKPQAASVDKSSENKKEQSSDVDRNVIGDAELEKWREEENDEVSGFTLLEKPIAIGIETKSENDNEQLENQESSATDNVQDNNGLKDFYGSTALAKEQETQYEQSTMESNEEVSAVSELSDTNLPVSNVELSIDTALQGKPKRFDLPVKEASVKEAESNLVESRNLLSTSPIEGHEDADWVMAENLVKRGDRGDVELISASTRGFVVSFRSLIGFLPYRNLASKWKFLAFESWLRRKGLDPSLYRRNLGIIGSYDIVDKNALLNPSLDPNKIKVNVVLANRKFGKLVFSVRPKEKEESVERKRSLMAKLQVGDVVKCCIKKITYFGIFVEVEGVPALIHQTEISWDATVDPSSYFKVGQILEAKVYQLDFSLERIFLSLKEIMINSYLWQPDPLMEALESVVGDRDSMDGRLEAAQADTEGLLAGYIIIVVHRTEHTRDLKHICDNETVKKEALMLVKWEVFENFLVARWVDVESLIKELQQTEGIQSVLKGRFFLSPGLAPTFQVYMASMFENQYKLLARSENKVQEVIVQASLDKEEMKSVILTCTSRVVNLEKAVSFLTSIFRNFVERGSGL</sequence>
<dbReference type="SUPFAM" id="SSF50249">
    <property type="entry name" value="Nucleic acid-binding proteins"/>
    <property type="match status" value="1"/>
</dbReference>
<feature type="domain" description="S1 motif" evidence="2">
    <location>
        <begin position="552"/>
        <end position="620"/>
    </location>
</feature>
<dbReference type="SMART" id="SM00316">
    <property type="entry name" value="S1"/>
    <property type="match status" value="1"/>
</dbReference>
<protein>
    <submittedName>
        <fullName evidence="3">Nucleic acid-binding, OB-fold-like protein</fullName>
    </submittedName>
</protein>
<dbReference type="AlphaFoldDB" id="A0A4Y1RI27"/>
<dbReference type="Pfam" id="PF00575">
    <property type="entry name" value="S1"/>
    <property type="match status" value="1"/>
</dbReference>
<dbReference type="GO" id="GO:0003676">
    <property type="term" value="F:nucleic acid binding"/>
    <property type="evidence" value="ECO:0007669"/>
    <property type="project" value="InterPro"/>
</dbReference>
<accession>A0A4Y1RI27</accession>
<feature type="compositionally biased region" description="Polar residues" evidence="1">
    <location>
        <begin position="310"/>
        <end position="323"/>
    </location>
</feature>
<proteinExistence type="predicted"/>
<reference evidence="3" key="1">
    <citation type="journal article" date="2019" name="Science">
        <title>Mutation of a bHLH transcription factor allowed almond domestication.</title>
        <authorList>
            <person name="Sanchez-Perez R."/>
            <person name="Pavan S."/>
            <person name="Mazzeo R."/>
            <person name="Moldovan C."/>
            <person name="Aiese Cigliano R."/>
            <person name="Del Cueto J."/>
            <person name="Ricciardi F."/>
            <person name="Lotti C."/>
            <person name="Ricciardi L."/>
            <person name="Dicenta F."/>
            <person name="Lopez-Marques R.L."/>
            <person name="Lindberg Moller B."/>
        </authorList>
    </citation>
    <scope>NUCLEOTIDE SEQUENCE</scope>
</reference>
<dbReference type="PANTHER" id="PTHR47600:SF1">
    <property type="entry name" value="NUCLEIC ACID-BINDING, OB-FOLD-LIKE PROTEIN"/>
    <property type="match status" value="1"/>
</dbReference>
<feature type="region of interest" description="Disordered" evidence="1">
    <location>
        <begin position="200"/>
        <end position="265"/>
    </location>
</feature>
<feature type="region of interest" description="Disordered" evidence="1">
    <location>
        <begin position="298"/>
        <end position="324"/>
    </location>
</feature>
<dbReference type="PANTHER" id="PTHR47600">
    <property type="entry name" value="NUCLEIC ACID-BINDING, OB-FOLD-LIKE PROTEIN"/>
    <property type="match status" value="1"/>
</dbReference>
<evidence type="ECO:0000256" key="1">
    <source>
        <dbReference type="SAM" id="MobiDB-lite"/>
    </source>
</evidence>
<gene>
    <name evidence="3" type="ORF">Prudu_014176</name>
</gene>